<proteinExistence type="predicted"/>
<protein>
    <submittedName>
        <fullName evidence="1">DNA-3-methyladenine glycosylase I</fullName>
    </submittedName>
</protein>
<dbReference type="Pfam" id="PF03352">
    <property type="entry name" value="Adenine_glyco"/>
    <property type="match status" value="1"/>
</dbReference>
<dbReference type="PANTHER" id="PTHR30037:SF4">
    <property type="entry name" value="DNA-3-METHYLADENINE GLYCOSYLASE I"/>
    <property type="match status" value="1"/>
</dbReference>
<reference evidence="2" key="1">
    <citation type="journal article" date="2019" name="Int. J. Syst. Evol. Microbiol.">
        <title>The Global Catalogue of Microorganisms (GCM) 10K type strain sequencing project: providing services to taxonomists for standard genome sequencing and annotation.</title>
        <authorList>
            <consortium name="The Broad Institute Genomics Platform"/>
            <consortium name="The Broad Institute Genome Sequencing Center for Infectious Disease"/>
            <person name="Wu L."/>
            <person name="Ma J."/>
        </authorList>
    </citation>
    <scope>NUCLEOTIDE SEQUENCE [LARGE SCALE GENOMIC DNA]</scope>
    <source>
        <strain evidence="2">CGMCC 1.15942</strain>
    </source>
</reference>
<dbReference type="InterPro" id="IPR011257">
    <property type="entry name" value="DNA_glycosylase"/>
</dbReference>
<accession>A0ABQ1P1F1</accession>
<dbReference type="RefSeq" id="WP_088271160.1">
    <property type="nucleotide sequence ID" value="NZ_BMKI01000003.1"/>
</dbReference>
<dbReference type="InterPro" id="IPR052891">
    <property type="entry name" value="DNA-3mA_glycosylase"/>
</dbReference>
<organism evidence="1 2">
    <name type="scientific">Enterococcus wangshanyuanii</name>
    <dbReference type="NCBI Taxonomy" id="2005703"/>
    <lineage>
        <taxon>Bacteria</taxon>
        <taxon>Bacillati</taxon>
        <taxon>Bacillota</taxon>
        <taxon>Bacilli</taxon>
        <taxon>Lactobacillales</taxon>
        <taxon>Enterococcaceae</taxon>
        <taxon>Enterococcus</taxon>
    </lineage>
</organism>
<name>A0ABQ1P1F1_9ENTE</name>
<dbReference type="PANTHER" id="PTHR30037">
    <property type="entry name" value="DNA-3-METHYLADENINE GLYCOSYLASE 1"/>
    <property type="match status" value="1"/>
</dbReference>
<dbReference type="InterPro" id="IPR005019">
    <property type="entry name" value="Adenine_glyco"/>
</dbReference>
<sequence length="180" mass="20592">MKKDQPSKFDWYHKQWGKPTHDDRLLFILLTVGTFQAGLSWKAAAGKLDVFLRNFHNMDIQKVAAMMPDDVEKIMQDPEMIRNPRKINATIQNAQAIVAVQKEYGSFAEYMWDFVGGVPRLNVYEEAYQVPNVSPLSKNVAKNMKQHGFTFVGPVVTYMFMKASGMIQDEVLNQDGRSVK</sequence>
<dbReference type="Proteomes" id="UP000630615">
    <property type="component" value="Unassembled WGS sequence"/>
</dbReference>
<gene>
    <name evidence="1" type="primary">tag-1</name>
    <name evidence="1" type="ORF">GCM10011573_18150</name>
</gene>
<dbReference type="EMBL" id="BMKI01000003">
    <property type="protein sequence ID" value="GGC88877.1"/>
    <property type="molecule type" value="Genomic_DNA"/>
</dbReference>
<dbReference type="Gene3D" id="1.10.340.30">
    <property type="entry name" value="Hypothetical protein, domain 2"/>
    <property type="match status" value="1"/>
</dbReference>
<dbReference type="SUPFAM" id="SSF48150">
    <property type="entry name" value="DNA-glycosylase"/>
    <property type="match status" value="1"/>
</dbReference>
<evidence type="ECO:0000313" key="2">
    <source>
        <dbReference type="Proteomes" id="UP000630615"/>
    </source>
</evidence>
<evidence type="ECO:0000313" key="1">
    <source>
        <dbReference type="EMBL" id="GGC88877.1"/>
    </source>
</evidence>
<keyword evidence="2" id="KW-1185">Reference proteome</keyword>
<comment type="caution">
    <text evidence="1">The sequence shown here is derived from an EMBL/GenBank/DDBJ whole genome shotgun (WGS) entry which is preliminary data.</text>
</comment>